<sequence>MAETATLNHHADTQEKCAQRERNRERQANRRSRVARKMETNENTIIVLKWGLREIARAARHGDYVHVQTILRSLEPSLMVSDFGSVPPTLQWSDSFPDTSSPWGVSTSLFNTPDFGLPLPLSSYTNFPAMGQEQQSLNHMISDFDAWTPTTNANQVSGSMISLN</sequence>
<evidence type="ECO:0000313" key="2">
    <source>
        <dbReference type="EMBL" id="RYC78551.1"/>
    </source>
</evidence>
<comment type="caution">
    <text evidence="2">The sequence shown here is derived from an EMBL/GenBank/DDBJ whole genome shotgun (WGS) entry which is preliminary data.</text>
</comment>
<evidence type="ECO:0000256" key="1">
    <source>
        <dbReference type="SAM" id="MobiDB-lite"/>
    </source>
</evidence>
<organism evidence="2 3">
    <name type="scientific">Fusarium oxysporum f. sp. narcissi</name>
    <dbReference type="NCBI Taxonomy" id="451672"/>
    <lineage>
        <taxon>Eukaryota</taxon>
        <taxon>Fungi</taxon>
        <taxon>Dikarya</taxon>
        <taxon>Ascomycota</taxon>
        <taxon>Pezizomycotina</taxon>
        <taxon>Sordariomycetes</taxon>
        <taxon>Hypocreomycetidae</taxon>
        <taxon>Hypocreales</taxon>
        <taxon>Nectriaceae</taxon>
        <taxon>Fusarium</taxon>
        <taxon>Fusarium oxysporum species complex</taxon>
    </lineage>
</organism>
<accession>A0A4Q2UW45</accession>
<protein>
    <submittedName>
        <fullName evidence="2">Uncharacterized protein</fullName>
    </submittedName>
</protein>
<name>A0A4Q2UW45_FUSOX</name>
<gene>
    <name evidence="2" type="ORF">BFJ63_vAg18574</name>
</gene>
<reference evidence="2 3" key="1">
    <citation type="submission" date="2016-12" db="EMBL/GenBank/DDBJ databases">
        <title>Draft genome sequence of Fusarium oxysporum causing rot on Narcissus.</title>
        <authorList>
            <person name="Armitage A.D."/>
            <person name="Taylor A."/>
            <person name="Clarkson J.P."/>
            <person name="Harrison R.J."/>
            <person name="Jackson A.C."/>
        </authorList>
    </citation>
    <scope>NUCLEOTIDE SEQUENCE [LARGE SCALE GENOMIC DNA]</scope>
    <source>
        <strain evidence="2 3">N139</strain>
    </source>
</reference>
<feature type="compositionally biased region" description="Basic and acidic residues" evidence="1">
    <location>
        <begin position="9"/>
        <end position="28"/>
    </location>
</feature>
<proteinExistence type="predicted"/>
<feature type="region of interest" description="Disordered" evidence="1">
    <location>
        <begin position="1"/>
        <end position="34"/>
    </location>
</feature>
<dbReference type="Proteomes" id="UP000290540">
    <property type="component" value="Unassembled WGS sequence"/>
</dbReference>
<evidence type="ECO:0000313" key="3">
    <source>
        <dbReference type="Proteomes" id="UP000290540"/>
    </source>
</evidence>
<dbReference type="EMBL" id="MQTW01001072">
    <property type="protein sequence ID" value="RYC78551.1"/>
    <property type="molecule type" value="Genomic_DNA"/>
</dbReference>
<dbReference type="AlphaFoldDB" id="A0A4Q2UW45"/>